<dbReference type="PANTHER" id="PTHR43794">
    <property type="entry name" value="AMINOHYDROLASE SSNA-RELATED"/>
    <property type="match status" value="1"/>
</dbReference>
<dbReference type="InterPro" id="IPR032466">
    <property type="entry name" value="Metal_Hydrolase"/>
</dbReference>
<sequence>MLFTHINVLDENLDWQKDQFVGVEGSTITYVGATEPTDPERFGERYDGCGKLLMSALYNTHAHTPMTLLRGYAENQPLQQWLNDTVWPFEGKMSVERGHHYWGCMLAQAEMLRYGIVGYTDMYFGTIDRCKAAIEAGMKANHCDGGTMCFVETDYDTLPVAALNKQLFDEYHLAADGRIRIDMCVHGEYTTPQGMIERCVAEAKANNAGLHIHMSETQTEHEECKQRHDGMTPAAWLDSLGAFDVPITAAHCVWVEPSDIELMARKGVNVSLNPASNMKLASGFAPVQAMIDAGVNCSLGTDGMASNNTHNILQSAYLLACSQKGNALDPTIITPKQALQMLTANGARAQGRTDCGVLAVGKKADLVVIDVDTPWMCPVYDMATNLLYSANGADVLLTMCDGKVLYENGEYKTIDIEKAKAEVRRSVGEILDALHE</sequence>
<evidence type="ECO:0000256" key="1">
    <source>
        <dbReference type="ARBA" id="ARBA00022801"/>
    </source>
</evidence>
<protein>
    <submittedName>
        <fullName evidence="3">5-methylthioadenosine/S-adenosylhomocysteine deaminase</fullName>
    </submittedName>
</protein>
<dbReference type="KEGG" id="ddt:AAY81_09660"/>
<evidence type="ECO:0000259" key="2">
    <source>
        <dbReference type="Pfam" id="PF01979"/>
    </source>
</evidence>
<dbReference type="SUPFAM" id="SSF51338">
    <property type="entry name" value="Composite domain of metallo-dependent hydrolases"/>
    <property type="match status" value="2"/>
</dbReference>
<dbReference type="Gene3D" id="3.20.20.140">
    <property type="entry name" value="Metal-dependent hydrolases"/>
    <property type="match status" value="1"/>
</dbReference>
<dbReference type="Gene3D" id="2.30.40.10">
    <property type="entry name" value="Urease, subunit C, domain 1"/>
    <property type="match status" value="1"/>
</dbReference>
<evidence type="ECO:0000313" key="4">
    <source>
        <dbReference type="Proteomes" id="UP000182975"/>
    </source>
</evidence>
<dbReference type="InterPro" id="IPR011059">
    <property type="entry name" value="Metal-dep_hydrolase_composite"/>
</dbReference>
<dbReference type="Proteomes" id="UP000182975">
    <property type="component" value="Unassembled WGS sequence"/>
</dbReference>
<dbReference type="OrthoDB" id="3189065at2"/>
<feature type="domain" description="Amidohydrolase-related" evidence="2">
    <location>
        <begin position="53"/>
        <end position="404"/>
    </location>
</feature>
<gene>
    <name evidence="3" type="ORF">SAMN02910314_00128</name>
</gene>
<accession>A0A172S0W7</accession>
<dbReference type="Pfam" id="PF01979">
    <property type="entry name" value="Amidohydro_1"/>
    <property type="match status" value="1"/>
</dbReference>
<reference evidence="4" key="1">
    <citation type="submission" date="2016-10" db="EMBL/GenBank/DDBJ databases">
        <authorList>
            <person name="Varghese N."/>
        </authorList>
    </citation>
    <scope>NUCLEOTIDE SEQUENCE [LARGE SCALE GENOMIC DNA]</scope>
    <source>
        <strain evidence="4">DSM 21843</strain>
    </source>
</reference>
<dbReference type="STRING" id="79604.AAY81_09660"/>
<evidence type="ECO:0000313" key="3">
    <source>
        <dbReference type="EMBL" id="SEO40062.1"/>
    </source>
</evidence>
<proteinExistence type="predicted"/>
<dbReference type="GO" id="GO:0016810">
    <property type="term" value="F:hydrolase activity, acting on carbon-nitrogen (but not peptide) bonds"/>
    <property type="evidence" value="ECO:0007669"/>
    <property type="project" value="InterPro"/>
</dbReference>
<organism evidence="3 4">
    <name type="scientific">Denitrobacterium detoxificans</name>
    <dbReference type="NCBI Taxonomy" id="79604"/>
    <lineage>
        <taxon>Bacteria</taxon>
        <taxon>Bacillati</taxon>
        <taxon>Actinomycetota</taxon>
        <taxon>Coriobacteriia</taxon>
        <taxon>Eggerthellales</taxon>
        <taxon>Eggerthellaceae</taxon>
        <taxon>Denitrobacterium</taxon>
    </lineage>
</organism>
<keyword evidence="4" id="KW-1185">Reference proteome</keyword>
<dbReference type="InterPro" id="IPR006680">
    <property type="entry name" value="Amidohydro-rel"/>
</dbReference>
<dbReference type="SUPFAM" id="SSF51556">
    <property type="entry name" value="Metallo-dependent hydrolases"/>
    <property type="match status" value="1"/>
</dbReference>
<dbReference type="PANTHER" id="PTHR43794:SF11">
    <property type="entry name" value="AMIDOHYDROLASE-RELATED DOMAIN-CONTAINING PROTEIN"/>
    <property type="match status" value="1"/>
</dbReference>
<name>A0A172S0W7_9ACTN</name>
<dbReference type="AlphaFoldDB" id="A0A172S0W7"/>
<dbReference type="InterPro" id="IPR050287">
    <property type="entry name" value="MTA/SAH_deaminase"/>
</dbReference>
<dbReference type="EMBL" id="FOEC01000001">
    <property type="protein sequence ID" value="SEO40062.1"/>
    <property type="molecule type" value="Genomic_DNA"/>
</dbReference>
<dbReference type="PATRIC" id="fig|79604.3.peg.1936"/>
<dbReference type="CDD" id="cd01298">
    <property type="entry name" value="ATZ_TRZ_like"/>
    <property type="match status" value="1"/>
</dbReference>
<keyword evidence="1" id="KW-0378">Hydrolase</keyword>